<evidence type="ECO:0000256" key="2">
    <source>
        <dbReference type="ARBA" id="ARBA00005695"/>
    </source>
</evidence>
<reference evidence="5" key="1">
    <citation type="submission" date="2021-04" db="EMBL/GenBank/DDBJ databases">
        <authorList>
            <person name="Yoon J."/>
        </authorList>
    </citation>
    <scope>NUCLEOTIDE SEQUENCE</scope>
    <source>
        <strain evidence="5">KMU-90</strain>
    </source>
</reference>
<feature type="domain" description="Solute-binding protein family 5" evidence="4">
    <location>
        <begin position="141"/>
        <end position="548"/>
    </location>
</feature>
<dbReference type="Proteomes" id="UP000681356">
    <property type="component" value="Unassembled WGS sequence"/>
</dbReference>
<dbReference type="SUPFAM" id="SSF53850">
    <property type="entry name" value="Periplasmic binding protein-like II"/>
    <property type="match status" value="1"/>
</dbReference>
<comment type="similarity">
    <text evidence="2">Belongs to the bacterial solute-binding protein 5 family.</text>
</comment>
<dbReference type="GO" id="GO:0030288">
    <property type="term" value="C:outer membrane-bounded periplasmic space"/>
    <property type="evidence" value="ECO:0007669"/>
    <property type="project" value="TreeGrafter"/>
</dbReference>
<dbReference type="RefSeq" id="WP_212537251.1">
    <property type="nucleotide sequence ID" value="NZ_JAGTUU010000005.1"/>
</dbReference>
<dbReference type="GO" id="GO:0042884">
    <property type="term" value="P:microcin transport"/>
    <property type="evidence" value="ECO:0007669"/>
    <property type="project" value="TreeGrafter"/>
</dbReference>
<dbReference type="Pfam" id="PF00496">
    <property type="entry name" value="SBP_bac_5"/>
    <property type="match status" value="1"/>
</dbReference>
<evidence type="ECO:0000313" key="5">
    <source>
        <dbReference type="EMBL" id="MBS0125301.1"/>
    </source>
</evidence>
<dbReference type="PIRSF" id="PIRSF002741">
    <property type="entry name" value="MppA"/>
    <property type="match status" value="1"/>
</dbReference>
<protein>
    <submittedName>
        <fullName evidence="5">ABC transporter substrate-binding protein</fullName>
    </submittedName>
</protein>
<dbReference type="PANTHER" id="PTHR30290">
    <property type="entry name" value="PERIPLASMIC BINDING COMPONENT OF ABC TRANSPORTER"/>
    <property type="match status" value="1"/>
</dbReference>
<comment type="subcellular location">
    <subcellularLocation>
        <location evidence="1">Periplasm</location>
    </subcellularLocation>
</comment>
<dbReference type="CDD" id="cd08497">
    <property type="entry name" value="MbnE-like"/>
    <property type="match status" value="1"/>
</dbReference>
<keyword evidence="6" id="KW-1185">Reference proteome</keyword>
<keyword evidence="3" id="KW-0732">Signal</keyword>
<dbReference type="InterPro" id="IPR030678">
    <property type="entry name" value="Peptide/Ni-bd"/>
</dbReference>
<dbReference type="Gene3D" id="3.40.190.10">
    <property type="entry name" value="Periplasmic binding protein-like II"/>
    <property type="match status" value="1"/>
</dbReference>
<evidence type="ECO:0000256" key="3">
    <source>
        <dbReference type="ARBA" id="ARBA00022729"/>
    </source>
</evidence>
<comment type="caution">
    <text evidence="5">The sequence shown here is derived from an EMBL/GenBank/DDBJ whole genome shotgun (WGS) entry which is preliminary data.</text>
</comment>
<dbReference type="GO" id="GO:1904680">
    <property type="term" value="F:peptide transmembrane transporter activity"/>
    <property type="evidence" value="ECO:0007669"/>
    <property type="project" value="TreeGrafter"/>
</dbReference>
<gene>
    <name evidence="5" type="ORF">KB874_14510</name>
</gene>
<accession>A0A8J7WGL2</accession>
<proteinExistence type="inferred from homology"/>
<evidence type="ECO:0000259" key="4">
    <source>
        <dbReference type="Pfam" id="PF00496"/>
    </source>
</evidence>
<dbReference type="AlphaFoldDB" id="A0A8J7WGL2"/>
<organism evidence="5 6">
    <name type="scientific">Thetidibacter halocola</name>
    <dbReference type="NCBI Taxonomy" id="2827239"/>
    <lineage>
        <taxon>Bacteria</taxon>
        <taxon>Pseudomonadati</taxon>
        <taxon>Pseudomonadota</taxon>
        <taxon>Alphaproteobacteria</taxon>
        <taxon>Rhodobacterales</taxon>
        <taxon>Roseobacteraceae</taxon>
        <taxon>Thetidibacter</taxon>
    </lineage>
</organism>
<dbReference type="InterPro" id="IPR000914">
    <property type="entry name" value="SBP_5_dom"/>
</dbReference>
<dbReference type="PANTHER" id="PTHR30290:SF64">
    <property type="entry name" value="ABC TRANSPORTER PERIPLASMIC BINDING PROTEIN"/>
    <property type="match status" value="1"/>
</dbReference>
<dbReference type="EMBL" id="JAGTUU010000005">
    <property type="protein sequence ID" value="MBS0125301.1"/>
    <property type="molecule type" value="Genomic_DNA"/>
</dbReference>
<name>A0A8J7WGL2_9RHOB</name>
<dbReference type="InterPro" id="IPR039424">
    <property type="entry name" value="SBP_5"/>
</dbReference>
<dbReference type="Gene3D" id="3.10.105.10">
    <property type="entry name" value="Dipeptide-binding Protein, Domain 3"/>
    <property type="match status" value="1"/>
</dbReference>
<evidence type="ECO:0000256" key="1">
    <source>
        <dbReference type="ARBA" id="ARBA00004418"/>
    </source>
</evidence>
<evidence type="ECO:0000313" key="6">
    <source>
        <dbReference type="Proteomes" id="UP000681356"/>
    </source>
</evidence>
<dbReference type="GO" id="GO:0043190">
    <property type="term" value="C:ATP-binding cassette (ABC) transporter complex"/>
    <property type="evidence" value="ECO:0007669"/>
    <property type="project" value="InterPro"/>
</dbReference>
<sequence>MTRPADRLLMPKSRARAQSRQAVRSRAMPLAIPMRRVLAGALLGVGLLWAADALAESHEAIIQTHGVSTFGDLKYPADFPHFDYVNPNAPKGGEFSTWAFGTFDSLTPYILKGNAAAGATVFYDTLLSGNLEEPDAMYGLLAHTIEYPESREWVIFRMRPEARFRDGTPVTAHDVVFSYNILLEKGRPTFKTTFSDFQKVEALDDHTVRFDFKPDGALREVVMTAGGIPVLSKAYYESRDFAESSLEPPMGSGPYELASVDPGRSVSYKRRDDYWARDLPINIGHSNFDTIKYEYFADYTTAFEAFKAGAYLYREEFSSIVWGTGYDFPAIDAGHVIVETLPDGRPAGTQGFWFNLRRDKFSDPRVREAIGMAFNFEWSNESLFYNLYERTDSFWENSRTLQAEGMPSEAELALLEPLREFFPETVFTEPAFSPAASSAADLADRRQLRRASGLLEEAGWIVGEDGLRYKDGQKLTIEVLNDSPSFDRIINPYIENLKRLGIDATANRVDPAEAQEREKNFDYDIVTQRFSMGQTPGDELRQIFGSESADTPGSVNVAGLKNEGVDRLIRIIADAQSRKELDTAVKALDRVLRSMHIWVPQWYKGVHNIAYRDAFGRPYTDTPPPLSLGVESIWWWDEDKARALRAAGAL</sequence>
<dbReference type="GO" id="GO:0015833">
    <property type="term" value="P:peptide transport"/>
    <property type="evidence" value="ECO:0007669"/>
    <property type="project" value="TreeGrafter"/>
</dbReference>